<sequence length="230" mass="27082">MRKILEKLLVESDFKEVSKDVFNLGTIDSFIISEYSELEIEGFFESEKTKGILEKYNENAIFNPSLKKNTSVLAYVKVQNLNDSLVRLKNTIFNIEEDEYYFRKFIFLYTDEMVASINLAHNIKSQLNIIVDSGDIDKLRENYFYDLVYYFALQLFIKLPWLSLDIEKRTFELLEGPLGRKVSEKGLDEFDLALDRIDDELMEELIEKNRSNELVNEDFQNLIKLFGSEQ</sequence>
<gene>
    <name evidence="1" type="ORF">FCS21_15545</name>
</gene>
<proteinExistence type="predicted"/>
<organism evidence="1 2">
    <name type="scientific">Colwellia ponticola</name>
    <dbReference type="NCBI Taxonomy" id="2304625"/>
    <lineage>
        <taxon>Bacteria</taxon>
        <taxon>Pseudomonadati</taxon>
        <taxon>Pseudomonadota</taxon>
        <taxon>Gammaproteobacteria</taxon>
        <taxon>Alteromonadales</taxon>
        <taxon>Colwelliaceae</taxon>
        <taxon>Colwellia</taxon>
    </lineage>
</organism>
<dbReference type="AlphaFoldDB" id="A0A8H2PJG4"/>
<dbReference type="RefSeq" id="WP_054205605.1">
    <property type="nucleotide sequence ID" value="NZ_SZVP01000024.1"/>
</dbReference>
<reference evidence="1 2" key="1">
    <citation type="submission" date="2019-05" db="EMBL/GenBank/DDBJ databases">
        <title>Colwellia ponticola sp. nov., isolated from seawater.</title>
        <authorList>
            <person name="Yoon J.-H."/>
        </authorList>
    </citation>
    <scope>NUCLEOTIDE SEQUENCE [LARGE SCALE GENOMIC DNA]</scope>
    <source>
        <strain evidence="1 2">OISW-25</strain>
    </source>
</reference>
<dbReference type="OrthoDB" id="1358409at2"/>
<evidence type="ECO:0000313" key="1">
    <source>
        <dbReference type="EMBL" id="TMM41433.1"/>
    </source>
</evidence>
<keyword evidence="2" id="KW-1185">Reference proteome</keyword>
<dbReference type="Pfam" id="PF20289">
    <property type="entry name" value="MComp1"/>
    <property type="match status" value="1"/>
</dbReference>
<comment type="caution">
    <text evidence="1">The sequence shown here is derived from an EMBL/GenBank/DDBJ whole genome shotgun (WGS) entry which is preliminary data.</text>
</comment>
<accession>A0A8H2PJG4</accession>
<dbReference type="EMBL" id="SZVP01000024">
    <property type="protein sequence ID" value="TMM41433.1"/>
    <property type="molecule type" value="Genomic_DNA"/>
</dbReference>
<name>A0A8H2PJG4_9GAMM</name>
<dbReference type="InterPro" id="IPR046905">
    <property type="entry name" value="ABC-3C_MC1"/>
</dbReference>
<dbReference type="Proteomes" id="UP000307702">
    <property type="component" value="Unassembled WGS sequence"/>
</dbReference>
<evidence type="ECO:0000313" key="2">
    <source>
        <dbReference type="Proteomes" id="UP000307702"/>
    </source>
</evidence>
<protein>
    <submittedName>
        <fullName evidence="1">Uncharacterized protein</fullName>
    </submittedName>
</protein>